<dbReference type="HOGENOM" id="CLU_127855_0_0_1"/>
<organism evidence="2">
    <name type="scientific">Drosophila persimilis</name>
    <name type="common">Fruit fly</name>
    <dbReference type="NCBI Taxonomy" id="7234"/>
    <lineage>
        <taxon>Eukaryota</taxon>
        <taxon>Metazoa</taxon>
        <taxon>Ecdysozoa</taxon>
        <taxon>Arthropoda</taxon>
        <taxon>Hexapoda</taxon>
        <taxon>Insecta</taxon>
        <taxon>Pterygota</taxon>
        <taxon>Neoptera</taxon>
        <taxon>Endopterygota</taxon>
        <taxon>Diptera</taxon>
        <taxon>Brachycera</taxon>
        <taxon>Muscomorpha</taxon>
        <taxon>Ephydroidea</taxon>
        <taxon>Drosophilidae</taxon>
        <taxon>Drosophila</taxon>
        <taxon>Sophophora</taxon>
    </lineage>
</organism>
<evidence type="ECO:0000313" key="2">
    <source>
        <dbReference type="Proteomes" id="UP000008744"/>
    </source>
</evidence>
<dbReference type="OMA" id="FRICRRY"/>
<sequence length="181" mass="20243">MLPWCHGACLPSMPLVPLVPLGLWLEESSEFIDHDYWNAAPHKSWKAASHSQRASQEEMRNLFAPSFEAATRQLRNDRWRHPIAPNKATENAQEDHSLPLSKNFRICRRYLISRAVSVCVCKSKGLQLWHNLISSLTPGRAVMSTSVSITFHFALQLMNTADSFTSNSSTSSSSNSNSNAS</sequence>
<keyword evidence="2" id="KW-1185">Reference proteome</keyword>
<reference evidence="1 2" key="1">
    <citation type="journal article" date="2007" name="Nature">
        <title>Evolution of genes and genomes on the Drosophila phylogeny.</title>
        <authorList>
            <consortium name="Drosophila 12 Genomes Consortium"/>
            <person name="Clark A.G."/>
            <person name="Eisen M.B."/>
            <person name="Smith D.R."/>
            <person name="Bergman C.M."/>
            <person name="Oliver B."/>
            <person name="Markow T.A."/>
            <person name="Kaufman T.C."/>
            <person name="Kellis M."/>
            <person name="Gelbart W."/>
            <person name="Iyer V.N."/>
            <person name="Pollard D.A."/>
            <person name="Sackton T.B."/>
            <person name="Larracuente A.M."/>
            <person name="Singh N.D."/>
            <person name="Abad J.P."/>
            <person name="Abt D.N."/>
            <person name="Adryan B."/>
            <person name="Aguade M."/>
            <person name="Akashi H."/>
            <person name="Anderson W.W."/>
            <person name="Aquadro C.F."/>
            <person name="Ardell D.H."/>
            <person name="Arguello R."/>
            <person name="Artieri C.G."/>
            <person name="Barbash D.A."/>
            <person name="Barker D."/>
            <person name="Barsanti P."/>
            <person name="Batterham P."/>
            <person name="Batzoglou S."/>
            <person name="Begun D."/>
            <person name="Bhutkar A."/>
            <person name="Blanco E."/>
            <person name="Bosak S.A."/>
            <person name="Bradley R.K."/>
            <person name="Brand A.D."/>
            <person name="Brent M.R."/>
            <person name="Brooks A.N."/>
            <person name="Brown R.H."/>
            <person name="Butlin R.K."/>
            <person name="Caggese C."/>
            <person name="Calvi B.R."/>
            <person name="Bernardo de Carvalho A."/>
            <person name="Caspi A."/>
            <person name="Castrezana S."/>
            <person name="Celniker S.E."/>
            <person name="Chang J.L."/>
            <person name="Chapple C."/>
            <person name="Chatterji S."/>
            <person name="Chinwalla A."/>
            <person name="Civetta A."/>
            <person name="Clifton S.W."/>
            <person name="Comeron J.M."/>
            <person name="Costello J.C."/>
            <person name="Coyne J.A."/>
            <person name="Daub J."/>
            <person name="David R.G."/>
            <person name="Delcher A.L."/>
            <person name="Delehaunty K."/>
            <person name="Do C.B."/>
            <person name="Ebling H."/>
            <person name="Edwards K."/>
            <person name="Eickbush T."/>
            <person name="Evans J.D."/>
            <person name="Filipski A."/>
            <person name="Findeiss S."/>
            <person name="Freyhult E."/>
            <person name="Fulton L."/>
            <person name="Fulton R."/>
            <person name="Garcia A.C."/>
            <person name="Gardiner A."/>
            <person name="Garfield D.A."/>
            <person name="Garvin B.E."/>
            <person name="Gibson G."/>
            <person name="Gilbert D."/>
            <person name="Gnerre S."/>
            <person name="Godfrey J."/>
            <person name="Good R."/>
            <person name="Gotea V."/>
            <person name="Gravely B."/>
            <person name="Greenberg A.J."/>
            <person name="Griffiths-Jones S."/>
            <person name="Gross S."/>
            <person name="Guigo R."/>
            <person name="Gustafson E.A."/>
            <person name="Haerty W."/>
            <person name="Hahn M.W."/>
            <person name="Halligan D.L."/>
            <person name="Halpern A.L."/>
            <person name="Halter G.M."/>
            <person name="Han M.V."/>
            <person name="Heger A."/>
            <person name="Hillier L."/>
            <person name="Hinrichs A.S."/>
            <person name="Holmes I."/>
            <person name="Hoskins R.A."/>
            <person name="Hubisz M.J."/>
            <person name="Hultmark D."/>
            <person name="Huntley M.A."/>
            <person name="Jaffe D.B."/>
            <person name="Jagadeeshan S."/>
            <person name="Jeck W.R."/>
            <person name="Johnson J."/>
            <person name="Jones C.D."/>
            <person name="Jordan W.C."/>
            <person name="Karpen G.H."/>
            <person name="Kataoka E."/>
            <person name="Keightley P.D."/>
            <person name="Kheradpour P."/>
            <person name="Kirkness E.F."/>
            <person name="Koerich L.B."/>
            <person name="Kristiansen K."/>
            <person name="Kudrna D."/>
            <person name="Kulathinal R.J."/>
            <person name="Kumar S."/>
            <person name="Kwok R."/>
            <person name="Lander E."/>
            <person name="Langley C.H."/>
            <person name="Lapoint R."/>
            <person name="Lazzaro B.P."/>
            <person name="Lee S.J."/>
            <person name="Levesque L."/>
            <person name="Li R."/>
            <person name="Lin C.F."/>
            <person name="Lin M.F."/>
            <person name="Lindblad-Toh K."/>
            <person name="Llopart A."/>
            <person name="Long M."/>
            <person name="Low L."/>
            <person name="Lozovsky E."/>
            <person name="Lu J."/>
            <person name="Luo M."/>
            <person name="Machado C.A."/>
            <person name="Makalowski W."/>
            <person name="Marzo M."/>
            <person name="Matsuda M."/>
            <person name="Matzkin L."/>
            <person name="McAllister B."/>
            <person name="McBride C.S."/>
            <person name="McKernan B."/>
            <person name="McKernan K."/>
            <person name="Mendez-Lago M."/>
            <person name="Minx P."/>
            <person name="Mollenhauer M.U."/>
            <person name="Montooth K."/>
            <person name="Mount S.M."/>
            <person name="Mu X."/>
            <person name="Myers E."/>
            <person name="Negre B."/>
            <person name="Newfeld S."/>
            <person name="Nielsen R."/>
            <person name="Noor M.A."/>
            <person name="O'Grady P."/>
            <person name="Pachter L."/>
            <person name="Papaceit M."/>
            <person name="Parisi M.J."/>
            <person name="Parisi M."/>
            <person name="Parts L."/>
            <person name="Pedersen J.S."/>
            <person name="Pesole G."/>
            <person name="Phillippy A.M."/>
            <person name="Ponting C.P."/>
            <person name="Pop M."/>
            <person name="Porcelli D."/>
            <person name="Powell J.R."/>
            <person name="Prohaska S."/>
            <person name="Pruitt K."/>
            <person name="Puig M."/>
            <person name="Quesneville H."/>
            <person name="Ram K.R."/>
            <person name="Rand D."/>
            <person name="Rasmussen M.D."/>
            <person name="Reed L.K."/>
            <person name="Reenan R."/>
            <person name="Reily A."/>
            <person name="Remington K.A."/>
            <person name="Rieger T.T."/>
            <person name="Ritchie M.G."/>
            <person name="Robin C."/>
            <person name="Rogers Y.H."/>
            <person name="Rohde C."/>
            <person name="Rozas J."/>
            <person name="Rubenfield M.J."/>
            <person name="Ruiz A."/>
            <person name="Russo S."/>
            <person name="Salzberg S.L."/>
            <person name="Sanchez-Gracia A."/>
            <person name="Saranga D.J."/>
            <person name="Sato H."/>
            <person name="Schaeffer S.W."/>
            <person name="Schatz M.C."/>
            <person name="Schlenke T."/>
            <person name="Schwartz R."/>
            <person name="Segarra C."/>
            <person name="Singh R.S."/>
            <person name="Sirot L."/>
            <person name="Sirota M."/>
            <person name="Sisneros N.B."/>
            <person name="Smith C.D."/>
            <person name="Smith T.F."/>
            <person name="Spieth J."/>
            <person name="Stage D.E."/>
            <person name="Stark A."/>
            <person name="Stephan W."/>
            <person name="Strausberg R.L."/>
            <person name="Strempel S."/>
            <person name="Sturgill D."/>
            <person name="Sutton G."/>
            <person name="Sutton G.G."/>
            <person name="Tao W."/>
            <person name="Teichmann S."/>
            <person name="Tobari Y.N."/>
            <person name="Tomimura Y."/>
            <person name="Tsolas J.M."/>
            <person name="Valente V.L."/>
            <person name="Venter E."/>
            <person name="Venter J.C."/>
            <person name="Vicario S."/>
            <person name="Vieira F.G."/>
            <person name="Vilella A.J."/>
            <person name="Villasante A."/>
            <person name="Walenz B."/>
            <person name="Wang J."/>
            <person name="Wasserman M."/>
            <person name="Watts T."/>
            <person name="Wilson D."/>
            <person name="Wilson R.K."/>
            <person name="Wing R.A."/>
            <person name="Wolfner M.F."/>
            <person name="Wong A."/>
            <person name="Wong G.K."/>
            <person name="Wu C.I."/>
            <person name="Wu G."/>
            <person name="Yamamoto D."/>
            <person name="Yang H.P."/>
            <person name="Yang S.P."/>
            <person name="Yorke J.A."/>
            <person name="Yoshida K."/>
            <person name="Zdobnov E."/>
            <person name="Zhang P."/>
            <person name="Zhang Y."/>
            <person name="Zimin A.V."/>
            <person name="Baldwin J."/>
            <person name="Abdouelleil A."/>
            <person name="Abdulkadir J."/>
            <person name="Abebe A."/>
            <person name="Abera B."/>
            <person name="Abreu J."/>
            <person name="Acer S.C."/>
            <person name="Aftuck L."/>
            <person name="Alexander A."/>
            <person name="An P."/>
            <person name="Anderson E."/>
            <person name="Anderson S."/>
            <person name="Arachi H."/>
            <person name="Azer M."/>
            <person name="Bachantsang P."/>
            <person name="Barry A."/>
            <person name="Bayul T."/>
            <person name="Berlin A."/>
            <person name="Bessette D."/>
            <person name="Bloom T."/>
            <person name="Blye J."/>
            <person name="Boguslavskiy L."/>
            <person name="Bonnet C."/>
            <person name="Boukhgalter B."/>
            <person name="Bourzgui I."/>
            <person name="Brown A."/>
            <person name="Cahill P."/>
            <person name="Channer S."/>
            <person name="Cheshatsang Y."/>
            <person name="Chuda L."/>
            <person name="Citroen M."/>
            <person name="Collymore A."/>
            <person name="Cooke P."/>
            <person name="Costello M."/>
            <person name="D'Aco K."/>
            <person name="Daza R."/>
            <person name="De Haan G."/>
            <person name="DeGray S."/>
            <person name="DeMaso C."/>
            <person name="Dhargay N."/>
            <person name="Dooley K."/>
            <person name="Dooley E."/>
            <person name="Doricent M."/>
            <person name="Dorje P."/>
            <person name="Dorjee K."/>
            <person name="Dupes A."/>
            <person name="Elong R."/>
            <person name="Falk J."/>
            <person name="Farina A."/>
            <person name="Faro S."/>
            <person name="Ferguson D."/>
            <person name="Fisher S."/>
            <person name="Foley C.D."/>
            <person name="Franke A."/>
            <person name="Friedrich D."/>
            <person name="Gadbois L."/>
            <person name="Gearin G."/>
            <person name="Gearin C.R."/>
            <person name="Giannoukos G."/>
            <person name="Goode T."/>
            <person name="Graham J."/>
            <person name="Grandbois E."/>
            <person name="Grewal S."/>
            <person name="Gyaltsen K."/>
            <person name="Hafez N."/>
            <person name="Hagos B."/>
            <person name="Hall J."/>
            <person name="Henson C."/>
            <person name="Hollinger A."/>
            <person name="Honan T."/>
            <person name="Huard M.D."/>
            <person name="Hughes L."/>
            <person name="Hurhula B."/>
            <person name="Husby M.E."/>
            <person name="Kamat A."/>
            <person name="Kanga B."/>
            <person name="Kashin S."/>
            <person name="Khazanovich D."/>
            <person name="Kisner P."/>
            <person name="Lance K."/>
            <person name="Lara M."/>
            <person name="Lee W."/>
            <person name="Lennon N."/>
            <person name="Letendre F."/>
            <person name="LeVine R."/>
            <person name="Lipovsky A."/>
            <person name="Liu X."/>
            <person name="Liu J."/>
            <person name="Liu S."/>
            <person name="Lokyitsang T."/>
            <person name="Lokyitsang Y."/>
            <person name="Lubonja R."/>
            <person name="Lui A."/>
            <person name="MacDonald P."/>
            <person name="Magnisalis V."/>
            <person name="Maru K."/>
            <person name="Matthews C."/>
            <person name="McCusker W."/>
            <person name="McDonough S."/>
            <person name="Mehta T."/>
            <person name="Meldrim J."/>
            <person name="Meneus L."/>
            <person name="Mihai O."/>
            <person name="Mihalev A."/>
            <person name="Mihova T."/>
            <person name="Mittelman R."/>
            <person name="Mlenga V."/>
            <person name="Montmayeur A."/>
            <person name="Mulrain L."/>
            <person name="Navidi A."/>
            <person name="Naylor J."/>
            <person name="Negash T."/>
            <person name="Nguyen T."/>
            <person name="Nguyen N."/>
            <person name="Nicol R."/>
            <person name="Norbu C."/>
            <person name="Norbu N."/>
            <person name="Novod N."/>
            <person name="O'Neill B."/>
            <person name="Osman S."/>
            <person name="Markiewicz E."/>
            <person name="Oyono O.L."/>
            <person name="Patti C."/>
            <person name="Phunkhang P."/>
            <person name="Pierre F."/>
            <person name="Priest M."/>
            <person name="Raghuraman S."/>
            <person name="Rege F."/>
            <person name="Reyes R."/>
            <person name="Rise C."/>
            <person name="Rogov P."/>
            <person name="Ross K."/>
            <person name="Ryan E."/>
            <person name="Settipalli S."/>
            <person name="Shea T."/>
            <person name="Sherpa N."/>
            <person name="Shi L."/>
            <person name="Shih D."/>
            <person name="Sparrow T."/>
            <person name="Spaulding J."/>
            <person name="Stalker J."/>
            <person name="Stange-Thomann N."/>
            <person name="Stavropoulos S."/>
            <person name="Stone C."/>
            <person name="Strader C."/>
            <person name="Tesfaye S."/>
            <person name="Thomson T."/>
            <person name="Thoulutsang Y."/>
            <person name="Thoulutsang D."/>
            <person name="Topham K."/>
            <person name="Topping I."/>
            <person name="Tsamla T."/>
            <person name="Vassiliev H."/>
            <person name="Vo A."/>
            <person name="Wangchuk T."/>
            <person name="Wangdi T."/>
            <person name="Weiand M."/>
            <person name="Wilkinson J."/>
            <person name="Wilson A."/>
            <person name="Yadav S."/>
            <person name="Young G."/>
            <person name="Yu Q."/>
            <person name="Zembek L."/>
            <person name="Zhong D."/>
            <person name="Zimmer A."/>
            <person name="Zwirko Z."/>
            <person name="Jaffe D.B."/>
            <person name="Alvarez P."/>
            <person name="Brockman W."/>
            <person name="Butler J."/>
            <person name="Chin C."/>
            <person name="Gnerre S."/>
            <person name="Grabherr M."/>
            <person name="Kleber M."/>
            <person name="Mauceli E."/>
            <person name="MacCallum I."/>
        </authorList>
    </citation>
    <scope>NUCLEOTIDE SEQUENCE [LARGE SCALE GENOMIC DNA]</scope>
    <source>
        <strain evidence="2">MSH-3 / Tucson 14011-0111.49</strain>
    </source>
</reference>
<dbReference type="Proteomes" id="UP000008744">
    <property type="component" value="Unassembled WGS sequence"/>
</dbReference>
<dbReference type="EMBL" id="CH479259">
    <property type="protein sequence ID" value="EDW39410.1"/>
    <property type="molecule type" value="Genomic_DNA"/>
</dbReference>
<gene>
    <name evidence="1" type="primary">Dper\GL23329</name>
    <name evidence="1" type="ORF">Dper_GL23329</name>
</gene>
<dbReference type="AlphaFoldDB" id="B4HBM2"/>
<name>B4HBM2_DROPE</name>
<protein>
    <submittedName>
        <fullName evidence="1">GL23329</fullName>
    </submittedName>
</protein>
<evidence type="ECO:0000313" key="1">
    <source>
        <dbReference type="EMBL" id="EDW39410.1"/>
    </source>
</evidence>
<accession>B4HBM2</accession>
<proteinExistence type="predicted"/>